<dbReference type="Gene3D" id="3.20.20.70">
    <property type="entry name" value="Aldolase class I"/>
    <property type="match status" value="1"/>
</dbReference>
<dbReference type="FunFam" id="3.20.20.70:FF:000173">
    <property type="entry name" value="Nicotinate phosphoribosyltransferase"/>
    <property type="match status" value="1"/>
</dbReference>
<feature type="domain" description="Nicotinate phosphoribosyltransferase C-terminal" evidence="20">
    <location>
        <begin position="455"/>
        <end position="564"/>
    </location>
</feature>
<organism evidence="21 22">
    <name type="scientific">Branchiostoma floridae</name>
    <name type="common">Florida lancelet</name>
    <name type="synonym">Amphioxus</name>
    <dbReference type="NCBI Taxonomy" id="7739"/>
    <lineage>
        <taxon>Eukaryota</taxon>
        <taxon>Metazoa</taxon>
        <taxon>Chordata</taxon>
        <taxon>Cephalochordata</taxon>
        <taxon>Leptocardii</taxon>
        <taxon>Amphioxiformes</taxon>
        <taxon>Branchiostomatidae</taxon>
        <taxon>Branchiostoma</taxon>
    </lineage>
</organism>
<dbReference type="EC" id="6.3.4.21" evidence="5 16"/>
<evidence type="ECO:0000256" key="3">
    <source>
        <dbReference type="ARBA" id="ARBA00004952"/>
    </source>
</evidence>
<dbReference type="RefSeq" id="XP_035659777.1">
    <property type="nucleotide sequence ID" value="XM_035803884.1"/>
</dbReference>
<evidence type="ECO:0000256" key="2">
    <source>
        <dbReference type="ARBA" id="ARBA00001946"/>
    </source>
</evidence>
<reference evidence="21" key="1">
    <citation type="journal article" date="2020" name="Nat. Ecol. Evol.">
        <title>Deeply conserved synteny resolves early events in vertebrate evolution.</title>
        <authorList>
            <person name="Simakov O."/>
            <person name="Marletaz F."/>
            <person name="Yue J.X."/>
            <person name="O'Connell B."/>
            <person name="Jenkins J."/>
            <person name="Brandt A."/>
            <person name="Calef R."/>
            <person name="Tung C.H."/>
            <person name="Huang T.K."/>
            <person name="Schmutz J."/>
            <person name="Satoh N."/>
            <person name="Yu J.K."/>
            <person name="Putnam N.H."/>
            <person name="Green R.E."/>
            <person name="Rokhsar D.S."/>
        </authorList>
    </citation>
    <scope>NUCLEOTIDE SEQUENCE [LARGE SCALE GENOMIC DNA]</scope>
    <source>
        <strain evidence="21">S238N-H82</strain>
    </source>
</reference>
<dbReference type="PANTHER" id="PTHR11098:SF1">
    <property type="entry name" value="NICOTINATE PHOSPHORIBOSYLTRANSFERASE"/>
    <property type="match status" value="1"/>
</dbReference>
<dbReference type="InterPro" id="IPR007229">
    <property type="entry name" value="Nic_PRibTrfase-Fam"/>
</dbReference>
<evidence type="ECO:0000256" key="9">
    <source>
        <dbReference type="ARBA" id="ARBA00022642"/>
    </source>
</evidence>
<comment type="pathway">
    <text evidence="3 16">Cofactor biosynthesis; NAD(+) biosynthesis; nicotinate D-ribonucleotide from nicotinate: step 1/1.</text>
</comment>
<evidence type="ECO:0000256" key="13">
    <source>
        <dbReference type="ARBA" id="ARBA00023211"/>
    </source>
</evidence>
<evidence type="ECO:0000256" key="8">
    <source>
        <dbReference type="ARBA" id="ARBA00022598"/>
    </source>
</evidence>
<dbReference type="Proteomes" id="UP000001554">
    <property type="component" value="Chromosome 17"/>
</dbReference>
<comment type="PTM">
    <text evidence="16">Transiently phosphorylated on a His residue during the reaction cycle. Phosphorylation strongly increases the affinity for substrates and increases the rate of nicotinate D-ribonucleotide production. Dephosphorylation regenerates the low-affinity form of the enzyme, leading to product release.</text>
</comment>
<evidence type="ECO:0000256" key="6">
    <source>
        <dbReference type="ARBA" id="ARBA00021569"/>
    </source>
</evidence>
<dbReference type="OrthoDB" id="193380at2759"/>
<comment type="catalytic activity">
    <reaction evidence="15 16">
        <text>5-phospho-alpha-D-ribose 1-diphosphate + nicotinate + ATP + H2O = nicotinate beta-D-ribonucleotide + ADP + phosphate + diphosphate</text>
        <dbReference type="Rhea" id="RHEA:36163"/>
        <dbReference type="ChEBI" id="CHEBI:15377"/>
        <dbReference type="ChEBI" id="CHEBI:30616"/>
        <dbReference type="ChEBI" id="CHEBI:32544"/>
        <dbReference type="ChEBI" id="CHEBI:33019"/>
        <dbReference type="ChEBI" id="CHEBI:43474"/>
        <dbReference type="ChEBI" id="CHEBI:57502"/>
        <dbReference type="ChEBI" id="CHEBI:58017"/>
        <dbReference type="ChEBI" id="CHEBI:456216"/>
        <dbReference type="EC" id="6.3.4.21"/>
    </reaction>
</comment>
<evidence type="ECO:0000256" key="7">
    <source>
        <dbReference type="ARBA" id="ARBA00022553"/>
    </source>
</evidence>
<evidence type="ECO:0000259" key="18">
    <source>
        <dbReference type="Pfam" id="PF04095"/>
    </source>
</evidence>
<dbReference type="InterPro" id="IPR040727">
    <property type="entry name" value="NAPRTase_N"/>
</dbReference>
<dbReference type="Pfam" id="PF04095">
    <property type="entry name" value="NAPRTase"/>
    <property type="match status" value="1"/>
</dbReference>
<evidence type="ECO:0000313" key="22">
    <source>
        <dbReference type="RefSeq" id="XP_035659777.1"/>
    </source>
</evidence>
<evidence type="ECO:0000256" key="11">
    <source>
        <dbReference type="ARBA" id="ARBA00022723"/>
    </source>
</evidence>
<dbReference type="InterPro" id="IPR013785">
    <property type="entry name" value="Aldolase_TIM"/>
</dbReference>
<evidence type="ECO:0000256" key="10">
    <source>
        <dbReference type="ARBA" id="ARBA00022679"/>
    </source>
</evidence>
<dbReference type="PIRSF" id="PIRSF000484">
    <property type="entry name" value="NAPRT"/>
    <property type="match status" value="1"/>
</dbReference>
<gene>
    <name evidence="22" type="primary">LOC118404647</name>
</gene>
<evidence type="ECO:0000256" key="16">
    <source>
        <dbReference type="RuleBase" id="RU365100"/>
    </source>
</evidence>
<evidence type="ECO:0000256" key="1">
    <source>
        <dbReference type="ARBA" id="ARBA00001936"/>
    </source>
</evidence>
<dbReference type="AlphaFoldDB" id="A0A9J7HM50"/>
<dbReference type="FunFam" id="3.20.20.70:FF:000155">
    <property type="entry name" value="Nicotinate phosphoribosyltransferase"/>
    <property type="match status" value="1"/>
</dbReference>
<dbReference type="OMA" id="VYFPGSP"/>
<evidence type="ECO:0000256" key="4">
    <source>
        <dbReference type="ARBA" id="ARBA00010897"/>
    </source>
</evidence>
<comment type="similarity">
    <text evidence="4 16">Belongs to the NAPRTase family.</text>
</comment>
<dbReference type="CDD" id="cd01570">
    <property type="entry name" value="NAPRTase_A"/>
    <property type="match status" value="1"/>
</dbReference>
<keyword evidence="9 16" id="KW-0662">Pyridine nucleotide biosynthesis</keyword>
<sequence length="579" mass="65395">MLSGLSKKEEEMEMATPPPQGSFNDSHISHKNNQNGIVQSLLTDLYQVTMAYAYWKSEKRHEIAVFDLFFRKNPFKGEFTLFAGLEECLKYLQNFRFSESDINYLRTILPPSVEEEFYDYLGSLDASEVSLYAVPEGTVVFPRVPLITVEGPLPVVQLMETTLLNLINYASLVATNAARFRMAAGNKQLLEFGLRRAQGPDGALSASRYCYIGGFDGTSNVLAGKMFDIPVRGTHAHAFVTSYVGLQDLKNRLLTPLDGDSPTDFVSACLELREEVCKTLDVLHEETKESELTAFIAYATAFPKGFLALVDTYDVLRSGVPNFCTVALALHRLGYRAIGIRLDSGDLAYLSKAVRQHFRKIADRFEVPSMANFTIVASNDINEDTLHSLNQQGHEIDSFGIGTHLVTCQRQPALGCVFKDSESPTLYWVFQLVEVNKQARIKLSQDMDKVTLPGKKNIYRLYSHEGHALIDLMQRPHEQPPDNERRVLCRHPFEESKRAYVSPGTVQLLQKLYWTKGEIQEYLPSLKEIRERAIQSLATLREDHKRALNPTPYKVAVSADLYQFLHDMWLDNAPIGELS</sequence>
<dbReference type="InterPro" id="IPR041525">
    <property type="entry name" value="N/Namide_PRibTrfase"/>
</dbReference>
<keyword evidence="7" id="KW-0597">Phosphoprotein</keyword>
<accession>A0A9J7HM50</accession>
<comment type="cofactor">
    <cofactor evidence="1">
        <name>Mn(2+)</name>
        <dbReference type="ChEBI" id="CHEBI:29035"/>
    </cofactor>
</comment>
<dbReference type="Pfam" id="PF17767">
    <property type="entry name" value="NAPRTase_N"/>
    <property type="match status" value="1"/>
</dbReference>
<keyword evidence="8 16" id="KW-0436">Ligase</keyword>
<dbReference type="SUPFAM" id="SSF54675">
    <property type="entry name" value="Nicotinate/Quinolinate PRTase N-terminal domain-like"/>
    <property type="match status" value="1"/>
</dbReference>
<dbReference type="Gene3D" id="3.20.140.10">
    <property type="entry name" value="nicotinate phosphoribosyltransferase"/>
    <property type="match status" value="2"/>
</dbReference>
<dbReference type="FunFam" id="3.20.140.10:FF:000006">
    <property type="entry name" value="Nicotinate phosphoribosyltransferase"/>
    <property type="match status" value="1"/>
</dbReference>
<evidence type="ECO:0000259" key="20">
    <source>
        <dbReference type="Pfam" id="PF17956"/>
    </source>
</evidence>
<dbReference type="SUPFAM" id="SSF51690">
    <property type="entry name" value="Nicotinate/Quinolinate PRTase C-terminal domain-like"/>
    <property type="match status" value="1"/>
</dbReference>
<feature type="domain" description="Nicotinate phosphoribosyltransferase N-terminal" evidence="19">
    <location>
        <begin position="41"/>
        <end position="168"/>
    </location>
</feature>
<evidence type="ECO:0000256" key="15">
    <source>
        <dbReference type="ARBA" id="ARBA00048668"/>
    </source>
</evidence>
<evidence type="ECO:0000313" key="21">
    <source>
        <dbReference type="Proteomes" id="UP000001554"/>
    </source>
</evidence>
<evidence type="ECO:0000256" key="14">
    <source>
        <dbReference type="ARBA" id="ARBA00023426"/>
    </source>
</evidence>
<protein>
    <recommendedName>
        <fullName evidence="6 16">Nicotinate phosphoribosyltransferase</fullName>
        <ecNumber evidence="5 16">6.3.4.21</ecNumber>
    </recommendedName>
</protein>
<dbReference type="GO" id="GO:0034355">
    <property type="term" value="P:NAD+ biosynthetic process via the salvage pathway"/>
    <property type="evidence" value="ECO:0000318"/>
    <property type="project" value="GO_Central"/>
</dbReference>
<feature type="domain" description="Nicotinate/nicotinamide phosphoribosyltransferase" evidence="18">
    <location>
        <begin position="339"/>
        <end position="451"/>
    </location>
</feature>
<proteinExistence type="inferred from homology"/>
<evidence type="ECO:0000256" key="12">
    <source>
        <dbReference type="ARBA" id="ARBA00022842"/>
    </source>
</evidence>
<comment type="function">
    <text evidence="14">Catalyzes the first step in the biosynthesis of NAD from nicotinic acid, the ATP-dependent synthesis of beta-nicotinate D-ribonucleotide from nicotinate and 5-phospho-D-ribose 1-phosphate. Helps prevent cellular oxidative stress via its role in NAD biosynthesis.</text>
</comment>
<keyword evidence="12" id="KW-0460">Magnesium</keyword>
<dbReference type="GO" id="GO:0016740">
    <property type="term" value="F:transferase activity"/>
    <property type="evidence" value="ECO:0007669"/>
    <property type="project" value="UniProtKB-KW"/>
</dbReference>
<dbReference type="InterPro" id="IPR006405">
    <property type="entry name" value="Nic_PRibTrfase_pncB"/>
</dbReference>
<dbReference type="NCBIfam" id="TIGR01513">
    <property type="entry name" value="NAPRTase_put"/>
    <property type="match status" value="1"/>
</dbReference>
<dbReference type="InterPro" id="IPR041619">
    <property type="entry name" value="NAPRTase_C"/>
</dbReference>
<dbReference type="GO" id="GO:0046872">
    <property type="term" value="F:metal ion binding"/>
    <property type="evidence" value="ECO:0007669"/>
    <property type="project" value="UniProtKB-KW"/>
</dbReference>
<name>A0A9J7HM50_BRAFL</name>
<feature type="region of interest" description="Disordered" evidence="17">
    <location>
        <begin position="1"/>
        <end position="21"/>
    </location>
</feature>
<dbReference type="GeneID" id="118404647"/>
<dbReference type="Pfam" id="PF17956">
    <property type="entry name" value="NAPRTase_C"/>
    <property type="match status" value="1"/>
</dbReference>
<dbReference type="PANTHER" id="PTHR11098">
    <property type="entry name" value="NICOTINATE PHOSPHORIBOSYLTRANSFERASE"/>
    <property type="match status" value="1"/>
</dbReference>
<dbReference type="KEGG" id="bfo:118404647"/>
<keyword evidence="21" id="KW-1185">Reference proteome</keyword>
<feature type="compositionally biased region" description="Basic and acidic residues" evidence="17">
    <location>
        <begin position="1"/>
        <end position="10"/>
    </location>
</feature>
<evidence type="ECO:0000256" key="5">
    <source>
        <dbReference type="ARBA" id="ARBA00013236"/>
    </source>
</evidence>
<dbReference type="GO" id="GO:0005829">
    <property type="term" value="C:cytosol"/>
    <property type="evidence" value="ECO:0000318"/>
    <property type="project" value="GO_Central"/>
</dbReference>
<reference evidence="22" key="2">
    <citation type="submission" date="2025-08" db="UniProtKB">
        <authorList>
            <consortium name="RefSeq"/>
        </authorList>
    </citation>
    <scope>IDENTIFICATION</scope>
    <source>
        <strain evidence="22">S238N-H82</strain>
        <tissue evidence="22">Testes</tissue>
    </source>
</reference>
<evidence type="ECO:0000256" key="17">
    <source>
        <dbReference type="SAM" id="MobiDB-lite"/>
    </source>
</evidence>
<dbReference type="FunFam" id="3.20.140.10:FF:000002">
    <property type="entry name" value="Nicotinate phosphoribosyltransferase"/>
    <property type="match status" value="1"/>
</dbReference>
<dbReference type="GO" id="GO:0004516">
    <property type="term" value="F:nicotinate phosphoribosyltransferase activity"/>
    <property type="evidence" value="ECO:0000318"/>
    <property type="project" value="GO_Central"/>
</dbReference>
<comment type="cofactor">
    <cofactor evidence="2">
        <name>Mg(2+)</name>
        <dbReference type="ChEBI" id="CHEBI:18420"/>
    </cofactor>
</comment>
<evidence type="ECO:0000259" key="19">
    <source>
        <dbReference type="Pfam" id="PF17767"/>
    </source>
</evidence>
<keyword evidence="11" id="KW-0479">Metal-binding</keyword>
<dbReference type="InterPro" id="IPR036068">
    <property type="entry name" value="Nicotinate_pribotase-like_C"/>
</dbReference>
<keyword evidence="13" id="KW-0464">Manganese</keyword>
<keyword evidence="10 16" id="KW-0808">Transferase</keyword>